<dbReference type="EMBL" id="JAUZQC010000015">
    <property type="protein sequence ID" value="KAK5858347.1"/>
    <property type="molecule type" value="Genomic_DNA"/>
</dbReference>
<feature type="compositionally biased region" description="Basic and acidic residues" evidence="1">
    <location>
        <begin position="47"/>
        <end position="59"/>
    </location>
</feature>
<feature type="region of interest" description="Disordered" evidence="1">
    <location>
        <begin position="24"/>
        <end position="59"/>
    </location>
</feature>
<dbReference type="Proteomes" id="UP001346869">
    <property type="component" value="Unassembled WGS sequence"/>
</dbReference>
<organism evidence="2 3">
    <name type="scientific">Eleginops maclovinus</name>
    <name type="common">Patagonian blennie</name>
    <name type="synonym">Eleginus maclovinus</name>
    <dbReference type="NCBI Taxonomy" id="56733"/>
    <lineage>
        <taxon>Eukaryota</taxon>
        <taxon>Metazoa</taxon>
        <taxon>Chordata</taxon>
        <taxon>Craniata</taxon>
        <taxon>Vertebrata</taxon>
        <taxon>Euteleostomi</taxon>
        <taxon>Actinopterygii</taxon>
        <taxon>Neopterygii</taxon>
        <taxon>Teleostei</taxon>
        <taxon>Neoteleostei</taxon>
        <taxon>Acanthomorphata</taxon>
        <taxon>Eupercaria</taxon>
        <taxon>Perciformes</taxon>
        <taxon>Notothenioidei</taxon>
        <taxon>Eleginopidae</taxon>
        <taxon>Eleginops</taxon>
    </lineage>
</organism>
<evidence type="ECO:0000256" key="1">
    <source>
        <dbReference type="SAM" id="MobiDB-lite"/>
    </source>
</evidence>
<accession>A0AAN7XBG4</accession>
<reference evidence="2 3" key="1">
    <citation type="journal article" date="2023" name="Genes (Basel)">
        <title>Chromosome-Level Genome Assembly and Circadian Gene Repertoire of the Patagonia Blennie Eleginops maclovinus-The Closest Ancestral Proxy of Antarctic Cryonotothenioids.</title>
        <authorList>
            <person name="Cheng C.C."/>
            <person name="Rivera-Colon A.G."/>
            <person name="Minhas B.F."/>
            <person name="Wilson L."/>
            <person name="Rayamajhi N."/>
            <person name="Vargas-Chacoff L."/>
            <person name="Catchen J.M."/>
        </authorList>
    </citation>
    <scope>NUCLEOTIDE SEQUENCE [LARGE SCALE GENOMIC DNA]</scope>
    <source>
        <strain evidence="2">JMC-PN-2008</strain>
    </source>
</reference>
<protein>
    <submittedName>
        <fullName evidence="2">Uncharacterized protein</fullName>
    </submittedName>
</protein>
<keyword evidence="3" id="KW-1185">Reference proteome</keyword>
<comment type="caution">
    <text evidence="2">The sequence shown here is derived from an EMBL/GenBank/DDBJ whole genome shotgun (WGS) entry which is preliminary data.</text>
</comment>
<name>A0AAN7XBG4_ELEMC</name>
<gene>
    <name evidence="2" type="ORF">PBY51_002493</name>
</gene>
<sequence length="89" mass="9779">MGGTEFLVPGILRGVGAPYPVYREPPLASPPPQHPHRWPVHSLSTPIDHRGSDDTHEITPRQTVGVWMCLAWVSMRSAGEDVSSGQQQQ</sequence>
<evidence type="ECO:0000313" key="2">
    <source>
        <dbReference type="EMBL" id="KAK5858347.1"/>
    </source>
</evidence>
<evidence type="ECO:0000313" key="3">
    <source>
        <dbReference type="Proteomes" id="UP001346869"/>
    </source>
</evidence>
<dbReference type="AlphaFoldDB" id="A0AAN7XBG4"/>
<reference evidence="2 3" key="2">
    <citation type="journal article" date="2023" name="Mol. Biol. Evol.">
        <title>Genomics of Secondarily Temperate Adaptation in the Only Non-Antarctic Icefish.</title>
        <authorList>
            <person name="Rivera-Colon A.G."/>
            <person name="Rayamajhi N."/>
            <person name="Minhas B.F."/>
            <person name="Madrigal G."/>
            <person name="Bilyk K.T."/>
            <person name="Yoon V."/>
            <person name="Hune M."/>
            <person name="Gregory S."/>
            <person name="Cheng C.H.C."/>
            <person name="Catchen J.M."/>
        </authorList>
    </citation>
    <scope>NUCLEOTIDE SEQUENCE [LARGE SCALE GENOMIC DNA]</scope>
    <source>
        <strain evidence="2">JMC-PN-2008</strain>
    </source>
</reference>
<proteinExistence type="predicted"/>